<feature type="chain" id="PRO_5031204402" evidence="1">
    <location>
        <begin position="21"/>
        <end position="355"/>
    </location>
</feature>
<proteinExistence type="predicted"/>
<accession>A0A7S3ZBY6</accession>
<dbReference type="AlphaFoldDB" id="A0A7S3ZBY6"/>
<sequence>MAASALSLLLLAAPASAGWARLNNDYVLLETNKTTGTTTMTSQNSNSLHYCRSSADCSFTETYGIQTYGGMGYIFQGTGEYMLTHWQSKYPERYASSMKDGKIDVCLKSGEDGSSYVEKVAFQCQDYLVFADASVYEKTGHAKLEYFMIDEGYLEKIDGHEAKSIEVTQAWANKKIFIKCKTSFDGMSHTLKLKYGDKKIDVSAFLVTRDVRGQVTNGLCQSYPGRGKFYKCGKWGTESISYDDAIEYPNAHGEGMAEFRRDGDGPNSCNANGWIYKIGQYHGEENFCPYTGDDGSHSMPTPCTKDLSSCSDMCDSYFLNHAIGLKTCKDYTGDKCESCSTLEDLNVPTDSFYHE</sequence>
<keyword evidence="1" id="KW-0732">Signal</keyword>
<name>A0A7S3ZBY6_9EUKA</name>
<dbReference type="EMBL" id="HBIV01043174">
    <property type="protein sequence ID" value="CAE0678511.1"/>
    <property type="molecule type" value="Transcribed_RNA"/>
</dbReference>
<protein>
    <submittedName>
        <fullName evidence="2">Uncharacterized protein</fullName>
    </submittedName>
</protein>
<evidence type="ECO:0000313" key="2">
    <source>
        <dbReference type="EMBL" id="CAE0678511.1"/>
    </source>
</evidence>
<evidence type="ECO:0000256" key="1">
    <source>
        <dbReference type="SAM" id="SignalP"/>
    </source>
</evidence>
<organism evidence="2">
    <name type="scientific">Lotharella globosa</name>
    <dbReference type="NCBI Taxonomy" id="91324"/>
    <lineage>
        <taxon>Eukaryota</taxon>
        <taxon>Sar</taxon>
        <taxon>Rhizaria</taxon>
        <taxon>Cercozoa</taxon>
        <taxon>Chlorarachniophyceae</taxon>
        <taxon>Lotharella</taxon>
    </lineage>
</organism>
<feature type="signal peptide" evidence="1">
    <location>
        <begin position="1"/>
        <end position="20"/>
    </location>
</feature>
<gene>
    <name evidence="2" type="ORF">LGLO00237_LOCUS30293</name>
</gene>
<reference evidence="2" key="1">
    <citation type="submission" date="2021-01" db="EMBL/GenBank/DDBJ databases">
        <authorList>
            <person name="Corre E."/>
            <person name="Pelletier E."/>
            <person name="Niang G."/>
            <person name="Scheremetjew M."/>
            <person name="Finn R."/>
            <person name="Kale V."/>
            <person name="Holt S."/>
            <person name="Cochrane G."/>
            <person name="Meng A."/>
            <person name="Brown T."/>
            <person name="Cohen L."/>
        </authorList>
    </citation>
    <scope>NUCLEOTIDE SEQUENCE</scope>
    <source>
        <strain evidence="2">CCCM811</strain>
    </source>
</reference>